<dbReference type="Proteomes" id="UP000041254">
    <property type="component" value="Unassembled WGS sequence"/>
</dbReference>
<accession>A0A0G4GAY6</accession>
<protein>
    <submittedName>
        <fullName evidence="2">Uncharacterized protein</fullName>
    </submittedName>
</protein>
<feature type="compositionally biased region" description="Basic residues" evidence="1">
    <location>
        <begin position="137"/>
        <end position="148"/>
    </location>
</feature>
<reference evidence="2 3" key="1">
    <citation type="submission" date="2014-11" db="EMBL/GenBank/DDBJ databases">
        <authorList>
            <person name="Zhu J."/>
            <person name="Qi W."/>
            <person name="Song R."/>
        </authorList>
    </citation>
    <scope>NUCLEOTIDE SEQUENCE [LARGE SCALE GENOMIC DNA]</scope>
</reference>
<keyword evidence="3" id="KW-1185">Reference proteome</keyword>
<dbReference type="VEuPathDB" id="CryptoDB:Vbra_1250"/>
<evidence type="ECO:0000313" key="2">
    <source>
        <dbReference type="EMBL" id="CEM25976.1"/>
    </source>
</evidence>
<name>A0A0G4GAY6_VITBC</name>
<organism evidence="2 3">
    <name type="scientific">Vitrella brassicaformis (strain CCMP3155)</name>
    <dbReference type="NCBI Taxonomy" id="1169540"/>
    <lineage>
        <taxon>Eukaryota</taxon>
        <taxon>Sar</taxon>
        <taxon>Alveolata</taxon>
        <taxon>Colpodellida</taxon>
        <taxon>Vitrellaceae</taxon>
        <taxon>Vitrella</taxon>
    </lineage>
</organism>
<dbReference type="EMBL" id="CDMY01000609">
    <property type="protein sequence ID" value="CEM25976.1"/>
    <property type="molecule type" value="Genomic_DNA"/>
</dbReference>
<dbReference type="AlphaFoldDB" id="A0A0G4GAY6"/>
<dbReference type="InParanoid" id="A0A0G4GAY6"/>
<sequence>MGQNQKAKHNATASCRPPRQLCVETPSRGRGWGRRREFFYVKSSNMLPNRLLIASALLMGLCGASHIDSGHRHGYLEESVEREGAVEDSIDTLTVPQAHGNDQLSLETSFDDLFQGTIPQLECNATAECTYEGNKGATKKARQKRRDRKGATKRQE</sequence>
<proteinExistence type="predicted"/>
<feature type="region of interest" description="Disordered" evidence="1">
    <location>
        <begin position="132"/>
        <end position="156"/>
    </location>
</feature>
<evidence type="ECO:0000313" key="3">
    <source>
        <dbReference type="Proteomes" id="UP000041254"/>
    </source>
</evidence>
<evidence type="ECO:0000256" key="1">
    <source>
        <dbReference type="SAM" id="MobiDB-lite"/>
    </source>
</evidence>
<gene>
    <name evidence="2" type="ORF">Vbra_1250</name>
</gene>